<dbReference type="Gene3D" id="3.30.70.270">
    <property type="match status" value="1"/>
</dbReference>
<evidence type="ECO:0000256" key="1">
    <source>
        <dbReference type="ARBA" id="ARBA00012528"/>
    </source>
</evidence>
<dbReference type="Proteomes" id="UP000651977">
    <property type="component" value="Unassembled WGS sequence"/>
</dbReference>
<keyword evidence="6" id="KW-1185">Reference proteome</keyword>
<gene>
    <name evidence="5" type="ORF">GCM10007414_18950</name>
</gene>
<reference evidence="6" key="1">
    <citation type="journal article" date="2019" name="Int. J. Syst. Evol. Microbiol.">
        <title>The Global Catalogue of Microorganisms (GCM) 10K type strain sequencing project: providing services to taxonomists for standard genome sequencing and annotation.</title>
        <authorList>
            <consortium name="The Broad Institute Genomics Platform"/>
            <consortium name="The Broad Institute Genome Sequencing Center for Infectious Disease"/>
            <person name="Wu L."/>
            <person name="Ma J."/>
        </authorList>
    </citation>
    <scope>NUCLEOTIDE SEQUENCE [LARGE SCALE GENOMIC DNA]</scope>
    <source>
        <strain evidence="6">CGMCC 1.10131</strain>
    </source>
</reference>
<dbReference type="EC" id="2.7.7.65" evidence="1"/>
<evidence type="ECO:0000313" key="6">
    <source>
        <dbReference type="Proteomes" id="UP000651977"/>
    </source>
</evidence>
<dbReference type="InterPro" id="IPR050469">
    <property type="entry name" value="Diguanylate_Cyclase"/>
</dbReference>
<dbReference type="SMART" id="SM00267">
    <property type="entry name" value="GGDEF"/>
    <property type="match status" value="1"/>
</dbReference>
<dbReference type="PANTHER" id="PTHR45138">
    <property type="entry name" value="REGULATORY COMPONENTS OF SENSORY TRANSDUCTION SYSTEM"/>
    <property type="match status" value="1"/>
</dbReference>
<dbReference type="Pfam" id="PF00990">
    <property type="entry name" value="GGDEF"/>
    <property type="match status" value="1"/>
</dbReference>
<protein>
    <recommendedName>
        <fullName evidence="1">diguanylate cyclase</fullName>
        <ecNumber evidence="1">2.7.7.65</ecNumber>
    </recommendedName>
</protein>
<comment type="caution">
    <text evidence="5">The sequence shown here is derived from an EMBL/GenBank/DDBJ whole genome shotgun (WGS) entry which is preliminary data.</text>
</comment>
<keyword evidence="3" id="KW-0812">Transmembrane</keyword>
<dbReference type="NCBIfam" id="TIGR00254">
    <property type="entry name" value="GGDEF"/>
    <property type="match status" value="1"/>
</dbReference>
<comment type="catalytic activity">
    <reaction evidence="2">
        <text>2 GTP = 3',3'-c-di-GMP + 2 diphosphate</text>
        <dbReference type="Rhea" id="RHEA:24898"/>
        <dbReference type="ChEBI" id="CHEBI:33019"/>
        <dbReference type="ChEBI" id="CHEBI:37565"/>
        <dbReference type="ChEBI" id="CHEBI:58805"/>
        <dbReference type="EC" id="2.7.7.65"/>
    </reaction>
</comment>
<evidence type="ECO:0000256" key="2">
    <source>
        <dbReference type="ARBA" id="ARBA00034247"/>
    </source>
</evidence>
<dbReference type="RefSeq" id="WP_055732614.1">
    <property type="nucleotide sequence ID" value="NZ_BMDY01000010.1"/>
</dbReference>
<dbReference type="InterPro" id="IPR029787">
    <property type="entry name" value="Nucleotide_cyclase"/>
</dbReference>
<keyword evidence="3" id="KW-0472">Membrane</keyword>
<feature type="domain" description="GGDEF" evidence="4">
    <location>
        <begin position="315"/>
        <end position="448"/>
    </location>
</feature>
<name>A0ABQ1I2Q7_9ALTE</name>
<feature type="transmembrane region" description="Helical" evidence="3">
    <location>
        <begin position="12"/>
        <end position="37"/>
    </location>
</feature>
<dbReference type="SUPFAM" id="SSF55073">
    <property type="entry name" value="Nucleotide cyclase"/>
    <property type="match status" value="1"/>
</dbReference>
<feature type="transmembrane region" description="Helical" evidence="3">
    <location>
        <begin position="173"/>
        <end position="197"/>
    </location>
</feature>
<sequence length="459" mass="52185">MRALLKRYRQSIALHLLLIIFGLYFLVAVLVTVVQLYKEYENTKKEFYDEIQTLPATFGKGISDSVWTYNQELLQSILQGMYNLPIVVGVKINSLDHKMDIQVGAVFNQQNQVEYYDSKGLATEQKLTGLGANALFAHEFPIYYQGPAFSQDIPLGTVTLYSNDQLVFERVKYGFILILINSVIKTFVLWFIIYFFINKHLGKPLKEFTLKISQQNSKFPQAIDLAINWTDKNELLILKDSYNQMIERVNKHQHELLELNQVLDEKVKARTRDLELAKESAELLAYSDPLTQLSNRRAFFDYGEQLLEQAYRQQNSLSLIMVDIDNFKNLNDTYGHALGDQALVAFATTLKNNLRSTDIIARLGGEEFAIMLSNLGEDNAINIAETLRLKVSQIELEHEQLSIQFTASFGVVESLPGSSNIDSLLAQADTALYFSKQHGRNKVTAYSTIANTTTINSVN</sequence>
<dbReference type="InterPro" id="IPR000160">
    <property type="entry name" value="GGDEF_dom"/>
</dbReference>
<dbReference type="InterPro" id="IPR043128">
    <property type="entry name" value="Rev_trsase/Diguanyl_cyclase"/>
</dbReference>
<proteinExistence type="predicted"/>
<dbReference type="PROSITE" id="PS50887">
    <property type="entry name" value="GGDEF"/>
    <property type="match status" value="1"/>
</dbReference>
<evidence type="ECO:0000313" key="5">
    <source>
        <dbReference type="EMBL" id="GGB05831.1"/>
    </source>
</evidence>
<accession>A0ABQ1I2Q7</accession>
<dbReference type="EMBL" id="BMDY01000010">
    <property type="protein sequence ID" value="GGB05831.1"/>
    <property type="molecule type" value="Genomic_DNA"/>
</dbReference>
<dbReference type="PANTHER" id="PTHR45138:SF9">
    <property type="entry name" value="DIGUANYLATE CYCLASE DGCM-RELATED"/>
    <property type="match status" value="1"/>
</dbReference>
<organism evidence="5 6">
    <name type="scientific">Agarivorans gilvus</name>
    <dbReference type="NCBI Taxonomy" id="680279"/>
    <lineage>
        <taxon>Bacteria</taxon>
        <taxon>Pseudomonadati</taxon>
        <taxon>Pseudomonadota</taxon>
        <taxon>Gammaproteobacteria</taxon>
        <taxon>Alteromonadales</taxon>
        <taxon>Alteromonadaceae</taxon>
        <taxon>Agarivorans</taxon>
    </lineage>
</organism>
<dbReference type="CDD" id="cd01949">
    <property type="entry name" value="GGDEF"/>
    <property type="match status" value="1"/>
</dbReference>
<keyword evidence="3" id="KW-1133">Transmembrane helix</keyword>
<evidence type="ECO:0000259" key="4">
    <source>
        <dbReference type="PROSITE" id="PS50887"/>
    </source>
</evidence>
<evidence type="ECO:0000256" key="3">
    <source>
        <dbReference type="SAM" id="Phobius"/>
    </source>
</evidence>